<keyword evidence="3" id="KW-0560">Oxidoreductase</keyword>
<evidence type="ECO:0000256" key="8">
    <source>
        <dbReference type="SAM" id="MobiDB-lite"/>
    </source>
</evidence>
<feature type="region of interest" description="Disordered" evidence="8">
    <location>
        <begin position="505"/>
        <end position="525"/>
    </location>
</feature>
<keyword evidence="12" id="KW-1185">Reference proteome</keyword>
<feature type="domain" description="IMP dehydrogenase/GMP reductase" evidence="9">
    <location>
        <begin position="31"/>
        <end position="515"/>
    </location>
</feature>
<dbReference type="InterPro" id="IPR046342">
    <property type="entry name" value="CBS_dom_sf"/>
</dbReference>
<evidence type="ECO:0000256" key="6">
    <source>
        <dbReference type="PIRSR" id="PIRSR000130-3"/>
    </source>
</evidence>
<proteinExistence type="inferred from homology"/>
<evidence type="ECO:0000313" key="12">
    <source>
        <dbReference type="Proteomes" id="UP000217265"/>
    </source>
</evidence>
<dbReference type="EMBL" id="CP023344">
    <property type="protein sequence ID" value="ATC65371.1"/>
    <property type="molecule type" value="Genomic_DNA"/>
</dbReference>
<dbReference type="InterPro" id="IPR005990">
    <property type="entry name" value="IMP_DH"/>
</dbReference>
<feature type="binding site" description="in other chain" evidence="7">
    <location>
        <position position="342"/>
    </location>
    <ligand>
        <name>K(+)</name>
        <dbReference type="ChEBI" id="CHEBI:29103"/>
        <note>ligand shared between two tetrameric partners</note>
    </ligand>
</feature>
<dbReference type="CDD" id="cd04601">
    <property type="entry name" value="CBS_pair_IMPDH"/>
    <property type="match status" value="1"/>
</dbReference>
<evidence type="ECO:0000259" key="10">
    <source>
        <dbReference type="Pfam" id="PF00571"/>
    </source>
</evidence>
<feature type="binding site" evidence="6">
    <location>
        <begin position="340"/>
        <end position="342"/>
    </location>
    <ligand>
        <name>NAD(+)</name>
        <dbReference type="ChEBI" id="CHEBI:57540"/>
    </ligand>
</feature>
<feature type="compositionally biased region" description="Basic and acidic residues" evidence="8">
    <location>
        <begin position="512"/>
        <end position="525"/>
    </location>
</feature>
<organism evidence="11 12">
    <name type="scientific">Nibricoccus aquaticus</name>
    <dbReference type="NCBI Taxonomy" id="2576891"/>
    <lineage>
        <taxon>Bacteria</taxon>
        <taxon>Pseudomonadati</taxon>
        <taxon>Verrucomicrobiota</taxon>
        <taxon>Opitutia</taxon>
        <taxon>Opitutales</taxon>
        <taxon>Opitutaceae</taxon>
        <taxon>Nibricoccus</taxon>
    </lineage>
</organism>
<dbReference type="Pfam" id="PF00478">
    <property type="entry name" value="IMPDH"/>
    <property type="match status" value="1"/>
</dbReference>
<dbReference type="KEGG" id="vbh:CMV30_16260"/>
<evidence type="ECO:0000256" key="3">
    <source>
        <dbReference type="ARBA" id="ARBA00023002"/>
    </source>
</evidence>
<feature type="binding site" description="in other chain" evidence="7">
    <location>
        <position position="344"/>
    </location>
    <ligand>
        <name>K(+)</name>
        <dbReference type="ChEBI" id="CHEBI:29103"/>
        <note>ligand shared between two tetrameric partners</note>
    </ligand>
</feature>
<keyword evidence="2" id="KW-0479">Metal-binding</keyword>
<dbReference type="PANTHER" id="PTHR11911">
    <property type="entry name" value="INOSINE-5-MONOPHOSPHATE DEHYDROGENASE RELATED"/>
    <property type="match status" value="1"/>
</dbReference>
<dbReference type="FunFam" id="3.20.20.70:FF:000424">
    <property type="entry name" value="Inosine-5'-monophosphate dehydrogenase 2"/>
    <property type="match status" value="1"/>
</dbReference>
<sequence length="525" mass="55497">MTKVATSSVNAIDSEFYLPADAFFRANLPTALTFDDVSLATLYSDILPKDADTSTSLSETLRLQIPIVSSDMDTVTESRMAIVMALNGGIGLIHYNMPAKDQVKEVARVKRHIHGLIQDPIAVSPTDLIGDVLAMIEQKKYTFSTFPVNDASGVLVGLLSGNLVKDRYKSKKVADVMTARASLITEQERNVAKDPIKAADAFFNQHVGLNKMLVVDDAGHLRGLVTSSDVERITAEAKSRRKPARDSNFRLVVGAALAPVRKPSGELDRDKIITHVGNLMDESIDAIAVSTAHGHTAGVGDMVRMVRDAFPSLTIIAGNVTSASGVEFLADCGADTIKVGQGPGSICTTRIVAGVGIPQMTALHVAAKGAAAKGVKIIADGGITKSGDIVKALTMADAVILGGLLAGCREAPGEIMEINGKLFKQYRGMGSLSAMKAGSAARYGQDKTDNARKLTAEGIEALKEVSGFADDVLGNLIGGVQSGMGYLGAKNLPELREKARFMRVSPAGQKEASPHDVIEVSTRKN</sequence>
<dbReference type="RefSeq" id="WP_096057001.1">
    <property type="nucleotide sequence ID" value="NZ_CP023344.1"/>
</dbReference>
<name>A0A290QLM4_9BACT</name>
<evidence type="ECO:0000256" key="4">
    <source>
        <dbReference type="ARBA" id="ARBA00023122"/>
    </source>
</evidence>
<feature type="binding site" description="in other chain" evidence="7">
    <location>
        <position position="347"/>
    </location>
    <ligand>
        <name>K(+)</name>
        <dbReference type="ChEBI" id="CHEBI:29103"/>
        <note>ligand shared between two tetrameric partners</note>
    </ligand>
</feature>
<feature type="active site" description="Proton acceptor" evidence="5">
    <location>
        <position position="442"/>
    </location>
</feature>
<dbReference type="Gene3D" id="3.20.20.70">
    <property type="entry name" value="Aldolase class I"/>
    <property type="match status" value="1"/>
</dbReference>
<dbReference type="InterPro" id="IPR013785">
    <property type="entry name" value="Aldolase_TIM"/>
</dbReference>
<protein>
    <submittedName>
        <fullName evidence="11">Malate dehydrogenase</fullName>
    </submittedName>
</protein>
<dbReference type="CDD" id="cd00381">
    <property type="entry name" value="IMPDH"/>
    <property type="match status" value="1"/>
</dbReference>
<dbReference type="SUPFAM" id="SSF54631">
    <property type="entry name" value="CBS-domain pair"/>
    <property type="match status" value="1"/>
</dbReference>
<dbReference type="Proteomes" id="UP000217265">
    <property type="component" value="Chromosome"/>
</dbReference>
<keyword evidence="6" id="KW-0520">NAD</keyword>
<dbReference type="PANTHER" id="PTHR11911:SF111">
    <property type="entry name" value="INOSINE-5'-MONOPHOSPHATE DEHYDROGENASE"/>
    <property type="match status" value="1"/>
</dbReference>
<keyword evidence="4" id="KW-0129">CBS domain</keyword>
<dbReference type="SUPFAM" id="SSF51412">
    <property type="entry name" value="Inosine monophosphate dehydrogenase (IMPDH)"/>
    <property type="match status" value="1"/>
</dbReference>
<evidence type="ECO:0000256" key="5">
    <source>
        <dbReference type="PIRSR" id="PIRSR000130-1"/>
    </source>
</evidence>
<dbReference type="PIRSF" id="PIRSF000130">
    <property type="entry name" value="IMPDH"/>
    <property type="match status" value="1"/>
</dbReference>
<reference evidence="11 12" key="1">
    <citation type="submission" date="2017-09" db="EMBL/GenBank/DDBJ databases">
        <title>Complete genome sequence of Verrucomicrobial strain HZ-65, isolated from freshwater.</title>
        <authorList>
            <person name="Choi A."/>
        </authorList>
    </citation>
    <scope>NUCLEOTIDE SEQUENCE [LARGE SCALE GENOMIC DNA]</scope>
    <source>
        <strain evidence="11 12">HZ-65</strain>
    </source>
</reference>
<dbReference type="InterPro" id="IPR000644">
    <property type="entry name" value="CBS_dom"/>
</dbReference>
<evidence type="ECO:0000256" key="7">
    <source>
        <dbReference type="PIRSR" id="PIRSR000130-4"/>
    </source>
</evidence>
<evidence type="ECO:0000256" key="1">
    <source>
        <dbReference type="ARBA" id="ARBA00005502"/>
    </source>
</evidence>
<feature type="domain" description="CBS" evidence="10">
    <location>
        <begin position="118"/>
        <end position="160"/>
    </location>
</feature>
<dbReference type="GO" id="GO:0006183">
    <property type="term" value="P:GTP biosynthetic process"/>
    <property type="evidence" value="ECO:0007669"/>
    <property type="project" value="TreeGrafter"/>
</dbReference>
<keyword evidence="7" id="KW-0630">Potassium</keyword>
<dbReference type="SMART" id="SM01240">
    <property type="entry name" value="IMPDH"/>
    <property type="match status" value="1"/>
</dbReference>
<dbReference type="InterPro" id="IPR001093">
    <property type="entry name" value="IMP_DH_GMPRt"/>
</dbReference>
<comment type="similarity">
    <text evidence="1">Belongs to the IMPDH/GMPR family.</text>
</comment>
<accession>A0A290QLM4</accession>
<gene>
    <name evidence="11" type="ORF">CMV30_16260</name>
</gene>
<evidence type="ECO:0000313" key="11">
    <source>
        <dbReference type="EMBL" id="ATC65371.1"/>
    </source>
</evidence>
<dbReference type="AlphaFoldDB" id="A0A290QLM4"/>
<evidence type="ECO:0000259" key="9">
    <source>
        <dbReference type="Pfam" id="PF00478"/>
    </source>
</evidence>
<dbReference type="GO" id="GO:0046872">
    <property type="term" value="F:metal ion binding"/>
    <property type="evidence" value="ECO:0007669"/>
    <property type="project" value="UniProtKB-KW"/>
</dbReference>
<dbReference type="Pfam" id="PF00571">
    <property type="entry name" value="CBS"/>
    <property type="match status" value="1"/>
</dbReference>
<dbReference type="OrthoDB" id="9805398at2"/>
<dbReference type="GO" id="GO:0003938">
    <property type="term" value="F:IMP dehydrogenase activity"/>
    <property type="evidence" value="ECO:0007669"/>
    <property type="project" value="InterPro"/>
</dbReference>
<feature type="active site" description="Thioimidate intermediate" evidence="5">
    <location>
        <position position="347"/>
    </location>
</feature>
<evidence type="ECO:0000256" key="2">
    <source>
        <dbReference type="ARBA" id="ARBA00022723"/>
    </source>
</evidence>